<dbReference type="OrthoDB" id="9776634at2"/>
<evidence type="ECO:0000256" key="3">
    <source>
        <dbReference type="PIRSR" id="PIRSR000705-3"/>
    </source>
</evidence>
<gene>
    <name evidence="5" type="ORF">MCOLE_v1c05750</name>
</gene>
<keyword evidence="3" id="KW-0067">ATP-binding</keyword>
<evidence type="ECO:0000256" key="1">
    <source>
        <dbReference type="PIRSR" id="PIRSR000705-1"/>
    </source>
</evidence>
<feature type="binding site" evidence="2">
    <location>
        <position position="150"/>
    </location>
    <ligand>
        <name>substrate</name>
    </ligand>
</feature>
<dbReference type="KEGG" id="mcol:MCOLE_v1c05750"/>
<evidence type="ECO:0000259" key="4">
    <source>
        <dbReference type="Pfam" id="PF01712"/>
    </source>
</evidence>
<dbReference type="Gene3D" id="3.40.50.300">
    <property type="entry name" value="P-loop containing nucleotide triphosphate hydrolases"/>
    <property type="match status" value="1"/>
</dbReference>
<dbReference type="GO" id="GO:0005524">
    <property type="term" value="F:ATP binding"/>
    <property type="evidence" value="ECO:0007669"/>
    <property type="project" value="UniProtKB-KW"/>
</dbReference>
<keyword evidence="5" id="KW-0808">Transferase</keyword>
<dbReference type="InterPro" id="IPR027417">
    <property type="entry name" value="P-loop_NTPase"/>
</dbReference>
<dbReference type="RefSeq" id="WP_100671311.1">
    <property type="nucleotide sequence ID" value="NZ_CP024968.1"/>
</dbReference>
<feature type="binding site" evidence="2">
    <location>
        <position position="83"/>
    </location>
    <ligand>
        <name>substrate</name>
    </ligand>
</feature>
<dbReference type="AlphaFoldDB" id="A0A2K8P325"/>
<accession>A0A2K8P325</accession>
<dbReference type="Pfam" id="PF01712">
    <property type="entry name" value="dNK"/>
    <property type="match status" value="1"/>
</dbReference>
<feature type="binding site" evidence="2">
    <location>
        <position position="78"/>
    </location>
    <ligand>
        <name>substrate</name>
    </ligand>
</feature>
<dbReference type="EMBL" id="CP024968">
    <property type="protein sequence ID" value="ATZ21086.1"/>
    <property type="molecule type" value="Genomic_DNA"/>
</dbReference>
<keyword evidence="3" id="KW-0547">Nucleotide-binding</keyword>
<protein>
    <submittedName>
        <fullName evidence="5">Deoxyguanosine kinase</fullName>
    </submittedName>
</protein>
<reference evidence="5 6" key="1">
    <citation type="submission" date="2017-11" db="EMBL/GenBank/DDBJ databases">
        <title>Genome sequence of Mesoplasma coleopterae BARC 779 (ATCC 49583).</title>
        <authorList>
            <person name="Lo W.-S."/>
            <person name="Kuo C.-H."/>
        </authorList>
    </citation>
    <scope>NUCLEOTIDE SEQUENCE [LARGE SCALE GENOMIC DNA]</scope>
    <source>
        <strain evidence="5 6">BARC 779</strain>
    </source>
</reference>
<feature type="active site" description="Proton acceptor" evidence="1">
    <location>
        <position position="77"/>
    </location>
</feature>
<dbReference type="SUPFAM" id="SSF52540">
    <property type="entry name" value="P-loop containing nucleoside triphosphate hydrolases"/>
    <property type="match status" value="1"/>
</dbReference>
<feature type="binding site" evidence="2">
    <location>
        <position position="43"/>
    </location>
    <ligand>
        <name>substrate</name>
    </ligand>
</feature>
<dbReference type="GO" id="GO:0005737">
    <property type="term" value="C:cytoplasm"/>
    <property type="evidence" value="ECO:0007669"/>
    <property type="project" value="TreeGrafter"/>
</dbReference>
<dbReference type="PANTHER" id="PTHR10513:SF35">
    <property type="entry name" value="DEOXYADENOSINE KINASE"/>
    <property type="match status" value="1"/>
</dbReference>
<dbReference type="InterPro" id="IPR050566">
    <property type="entry name" value="Deoxyribonucleoside_kinase"/>
</dbReference>
<evidence type="ECO:0000313" key="6">
    <source>
        <dbReference type="Proteomes" id="UP000232221"/>
    </source>
</evidence>
<dbReference type="PIRSF" id="PIRSF000705">
    <property type="entry name" value="DNK"/>
    <property type="match status" value="1"/>
</dbReference>
<feature type="binding site" evidence="2">
    <location>
        <position position="31"/>
    </location>
    <ligand>
        <name>substrate</name>
    </ligand>
</feature>
<dbReference type="PANTHER" id="PTHR10513">
    <property type="entry name" value="DEOXYNUCLEOSIDE KINASE"/>
    <property type="match status" value="1"/>
</dbReference>
<feature type="domain" description="Deoxynucleoside kinase" evidence="4">
    <location>
        <begin position="3"/>
        <end position="200"/>
    </location>
</feature>
<organism evidence="5 6">
    <name type="scientific">Mesoplasma coleopterae</name>
    <dbReference type="NCBI Taxonomy" id="324078"/>
    <lineage>
        <taxon>Bacteria</taxon>
        <taxon>Bacillati</taxon>
        <taxon>Mycoplasmatota</taxon>
        <taxon>Mollicutes</taxon>
        <taxon>Entomoplasmatales</taxon>
        <taxon>Entomoplasmataceae</taxon>
        <taxon>Mesoplasma</taxon>
    </lineage>
</organism>
<proteinExistence type="predicted"/>
<dbReference type="Proteomes" id="UP000232221">
    <property type="component" value="Chromosome"/>
</dbReference>
<dbReference type="InterPro" id="IPR002624">
    <property type="entry name" value="DCK/DGK"/>
</dbReference>
<keyword evidence="5" id="KW-0418">Kinase</keyword>
<sequence length="204" mass="24009">MRIAIFGTTGAGKTTLAKALSKTLNYDLILEPIHKNPYFDDFYKDVSQNAFKMQIFMLTLRAEQMYETKNQDNIIFDRTIIEDPIFMKLKNQNGLITDLDFATYLSFFNNVILETMANSSNKINFDLVIYLKASNEVCLKRIHERARETELKIDNEFWMNLNSLYEKQYQEYKDKLPFIVIDANNDSLEAKVNEILKEIERLKE</sequence>
<evidence type="ECO:0000313" key="5">
    <source>
        <dbReference type="EMBL" id="ATZ21086.1"/>
    </source>
</evidence>
<feature type="binding site" evidence="3">
    <location>
        <begin position="141"/>
        <end position="145"/>
    </location>
    <ligand>
        <name>ATP</name>
        <dbReference type="ChEBI" id="CHEBI:30616"/>
    </ligand>
</feature>
<keyword evidence="6" id="KW-1185">Reference proteome</keyword>
<dbReference type="GO" id="GO:0019136">
    <property type="term" value="F:deoxynucleoside kinase activity"/>
    <property type="evidence" value="ECO:0007669"/>
    <property type="project" value="InterPro"/>
</dbReference>
<feature type="binding site" evidence="3">
    <location>
        <begin position="7"/>
        <end position="15"/>
    </location>
    <ligand>
        <name>ATP</name>
        <dbReference type="ChEBI" id="CHEBI:30616"/>
    </ligand>
</feature>
<evidence type="ECO:0000256" key="2">
    <source>
        <dbReference type="PIRSR" id="PIRSR000705-2"/>
    </source>
</evidence>
<dbReference type="InterPro" id="IPR031314">
    <property type="entry name" value="DNK_dom"/>
</dbReference>
<name>A0A2K8P325_9MOLU</name>
<feature type="binding site" evidence="2">
    <location>
        <position position="54"/>
    </location>
    <ligand>
        <name>substrate</name>
    </ligand>
</feature>
<dbReference type="CDD" id="cd01673">
    <property type="entry name" value="dNK"/>
    <property type="match status" value="1"/>
</dbReference>